<organism evidence="8 9">
    <name type="scientific">Kistimonas scapharcae</name>
    <dbReference type="NCBI Taxonomy" id="1036133"/>
    <lineage>
        <taxon>Bacteria</taxon>
        <taxon>Pseudomonadati</taxon>
        <taxon>Pseudomonadota</taxon>
        <taxon>Gammaproteobacteria</taxon>
        <taxon>Oceanospirillales</taxon>
        <taxon>Endozoicomonadaceae</taxon>
        <taxon>Kistimonas</taxon>
    </lineage>
</organism>
<accession>A0ABP8V517</accession>
<evidence type="ECO:0000259" key="6">
    <source>
        <dbReference type="PROSITE" id="PS50011"/>
    </source>
</evidence>
<sequence length="536" mass="60585">MKGIAVAMADGISSSEVSHVASETAVKSLLDDYYCTSEAWSVKSAVERVLTATNSWLYSQSRHGLGQYDKDKGYVCTLSALVLKHHTAHVFHVGDTRIYRLNANGLEQLTNDHRVWISREQSYLSRALGVEPYCHVDYHALRLQPDDLFIISSDGLYDFISTERLVETVQSHPADLDTAARTLVKLALEAGSDDNLSIQLVRIDGLPDATSNIRQQLESLPIPPRLSARTVFDGYTIIRELHASSRSYVYLAQDNASRKTVALKMPTIAAGSDMAHLERFLQEEWIARRISSPYVLKADLAERPRSALYTVFEYIEGQTLTQWATDNPKPDITTVRQIIEQIARGLHAFHRMEMLHQDLRPENIMLDRTGTVRIMDFGSVSVAGLQENTMETPLTHLLGTALYSAPEYFLGEPGTPQSDLFSLGVITYFLLSGHYPYGNEVAKNKTRAAQRKLVYRTVLAEDRAIPAWVDDAIRKAVHPLPERRYEELFEFTHDLRQPSRRFVNQHRPPLMERNPVMLWQGISFALGLVILYLLST</sequence>
<dbReference type="InterPro" id="IPR001932">
    <property type="entry name" value="PPM-type_phosphatase-like_dom"/>
</dbReference>
<keyword evidence="5" id="KW-1133">Transmembrane helix</keyword>
<dbReference type="EMBL" id="BAABFL010000449">
    <property type="protein sequence ID" value="GAA4651363.1"/>
    <property type="molecule type" value="Genomic_DNA"/>
</dbReference>
<dbReference type="InterPro" id="IPR008266">
    <property type="entry name" value="Tyr_kinase_AS"/>
</dbReference>
<evidence type="ECO:0000256" key="3">
    <source>
        <dbReference type="ARBA" id="ARBA00022777"/>
    </source>
</evidence>
<proteinExistence type="predicted"/>
<dbReference type="PROSITE" id="PS50011">
    <property type="entry name" value="PROTEIN_KINASE_DOM"/>
    <property type="match status" value="1"/>
</dbReference>
<dbReference type="PANTHER" id="PTHR43289:SF6">
    <property type="entry name" value="SERINE_THREONINE-PROTEIN KINASE NEKL-3"/>
    <property type="match status" value="1"/>
</dbReference>
<dbReference type="Pfam" id="PF13672">
    <property type="entry name" value="PP2C_2"/>
    <property type="match status" value="1"/>
</dbReference>
<dbReference type="InterPro" id="IPR036457">
    <property type="entry name" value="PPM-type-like_dom_sf"/>
</dbReference>
<evidence type="ECO:0000256" key="1">
    <source>
        <dbReference type="ARBA" id="ARBA00022679"/>
    </source>
</evidence>
<keyword evidence="1" id="KW-0808">Transferase</keyword>
<evidence type="ECO:0000256" key="2">
    <source>
        <dbReference type="ARBA" id="ARBA00022741"/>
    </source>
</evidence>
<gene>
    <name evidence="8" type="ORF">GCM10023116_36470</name>
</gene>
<dbReference type="Proteomes" id="UP001500604">
    <property type="component" value="Unassembled WGS sequence"/>
</dbReference>
<dbReference type="PROSITE" id="PS00109">
    <property type="entry name" value="PROTEIN_KINASE_TYR"/>
    <property type="match status" value="1"/>
</dbReference>
<evidence type="ECO:0000313" key="9">
    <source>
        <dbReference type="Proteomes" id="UP001500604"/>
    </source>
</evidence>
<feature type="domain" description="Protein kinase" evidence="6">
    <location>
        <begin position="235"/>
        <end position="496"/>
    </location>
</feature>
<dbReference type="Pfam" id="PF00069">
    <property type="entry name" value="Pkinase"/>
    <property type="match status" value="1"/>
</dbReference>
<reference evidence="9" key="1">
    <citation type="journal article" date="2019" name="Int. J. Syst. Evol. Microbiol.">
        <title>The Global Catalogue of Microorganisms (GCM) 10K type strain sequencing project: providing services to taxonomists for standard genome sequencing and annotation.</title>
        <authorList>
            <consortium name="The Broad Institute Genomics Platform"/>
            <consortium name="The Broad Institute Genome Sequencing Center for Infectious Disease"/>
            <person name="Wu L."/>
            <person name="Ma J."/>
        </authorList>
    </citation>
    <scope>NUCLEOTIDE SEQUENCE [LARGE SCALE GENOMIC DNA]</scope>
    <source>
        <strain evidence="9">JCM 17805</strain>
    </source>
</reference>
<keyword evidence="4" id="KW-0067">ATP-binding</keyword>
<dbReference type="SMART" id="SM00331">
    <property type="entry name" value="PP2C_SIG"/>
    <property type="match status" value="1"/>
</dbReference>
<dbReference type="GO" id="GO:0016301">
    <property type="term" value="F:kinase activity"/>
    <property type="evidence" value="ECO:0007669"/>
    <property type="project" value="UniProtKB-KW"/>
</dbReference>
<comment type="caution">
    <text evidence="8">The sequence shown here is derived from an EMBL/GenBank/DDBJ whole genome shotgun (WGS) entry which is preliminary data.</text>
</comment>
<name>A0ABP8V517_9GAMM</name>
<protein>
    <submittedName>
        <fullName evidence="8">Bifunctional protein-serine/threonine kinase/phosphatase</fullName>
    </submittedName>
</protein>
<dbReference type="Gene3D" id="3.60.40.10">
    <property type="entry name" value="PPM-type phosphatase domain"/>
    <property type="match status" value="1"/>
</dbReference>
<keyword evidence="5" id="KW-0812">Transmembrane</keyword>
<dbReference type="SUPFAM" id="SSF81606">
    <property type="entry name" value="PP2C-like"/>
    <property type="match status" value="1"/>
</dbReference>
<dbReference type="InterPro" id="IPR000719">
    <property type="entry name" value="Prot_kinase_dom"/>
</dbReference>
<dbReference type="SUPFAM" id="SSF56112">
    <property type="entry name" value="Protein kinase-like (PK-like)"/>
    <property type="match status" value="1"/>
</dbReference>
<evidence type="ECO:0000313" key="8">
    <source>
        <dbReference type="EMBL" id="GAA4651363.1"/>
    </source>
</evidence>
<feature type="domain" description="PPM-type phosphatase" evidence="7">
    <location>
        <begin position="1"/>
        <end position="203"/>
    </location>
</feature>
<evidence type="ECO:0000259" key="7">
    <source>
        <dbReference type="PROSITE" id="PS51746"/>
    </source>
</evidence>
<dbReference type="PANTHER" id="PTHR43289">
    <property type="entry name" value="MITOGEN-ACTIVATED PROTEIN KINASE KINASE KINASE 20-RELATED"/>
    <property type="match status" value="1"/>
</dbReference>
<keyword evidence="3 8" id="KW-0418">Kinase</keyword>
<keyword evidence="5" id="KW-0472">Membrane</keyword>
<dbReference type="CDD" id="cd00143">
    <property type="entry name" value="PP2Cc"/>
    <property type="match status" value="1"/>
</dbReference>
<evidence type="ECO:0000256" key="4">
    <source>
        <dbReference type="ARBA" id="ARBA00022840"/>
    </source>
</evidence>
<dbReference type="Gene3D" id="3.30.200.20">
    <property type="entry name" value="Phosphorylase Kinase, domain 1"/>
    <property type="match status" value="1"/>
</dbReference>
<dbReference type="CDD" id="cd14014">
    <property type="entry name" value="STKc_PknB_like"/>
    <property type="match status" value="1"/>
</dbReference>
<dbReference type="PROSITE" id="PS51746">
    <property type="entry name" value="PPM_2"/>
    <property type="match status" value="1"/>
</dbReference>
<feature type="transmembrane region" description="Helical" evidence="5">
    <location>
        <begin position="516"/>
        <end position="534"/>
    </location>
</feature>
<dbReference type="SMART" id="SM00332">
    <property type="entry name" value="PP2Cc"/>
    <property type="match status" value="1"/>
</dbReference>
<keyword evidence="2" id="KW-0547">Nucleotide-binding</keyword>
<dbReference type="InterPro" id="IPR011009">
    <property type="entry name" value="Kinase-like_dom_sf"/>
</dbReference>
<evidence type="ECO:0000256" key="5">
    <source>
        <dbReference type="SAM" id="Phobius"/>
    </source>
</evidence>
<dbReference type="Gene3D" id="1.10.510.10">
    <property type="entry name" value="Transferase(Phosphotransferase) domain 1"/>
    <property type="match status" value="1"/>
</dbReference>
<keyword evidence="9" id="KW-1185">Reference proteome</keyword>